<name>A0ACC0FTX3_9ERIC</name>
<keyword evidence="2" id="KW-1185">Reference proteome</keyword>
<comment type="caution">
    <text evidence="1">The sequence shown here is derived from an EMBL/GenBank/DDBJ whole genome shotgun (WGS) entry which is preliminary data.</text>
</comment>
<dbReference type="Proteomes" id="UP001060215">
    <property type="component" value="Chromosome 13"/>
</dbReference>
<organism evidence="1 2">
    <name type="scientific">Camellia lanceoleosa</name>
    <dbReference type="NCBI Taxonomy" id="1840588"/>
    <lineage>
        <taxon>Eukaryota</taxon>
        <taxon>Viridiplantae</taxon>
        <taxon>Streptophyta</taxon>
        <taxon>Embryophyta</taxon>
        <taxon>Tracheophyta</taxon>
        <taxon>Spermatophyta</taxon>
        <taxon>Magnoliopsida</taxon>
        <taxon>eudicotyledons</taxon>
        <taxon>Gunneridae</taxon>
        <taxon>Pentapetalae</taxon>
        <taxon>asterids</taxon>
        <taxon>Ericales</taxon>
        <taxon>Theaceae</taxon>
        <taxon>Camellia</taxon>
    </lineage>
</organism>
<protein>
    <submittedName>
        <fullName evidence="1">Kinesin-like protein KIN-14I</fullName>
    </submittedName>
</protein>
<proteinExistence type="predicted"/>
<reference evidence="1 2" key="1">
    <citation type="journal article" date="2022" name="Plant J.">
        <title>Chromosome-level genome of Camellia lanceoleosa provides a valuable resource for understanding genome evolution and self-incompatibility.</title>
        <authorList>
            <person name="Gong W."/>
            <person name="Xiao S."/>
            <person name="Wang L."/>
            <person name="Liao Z."/>
            <person name="Chang Y."/>
            <person name="Mo W."/>
            <person name="Hu G."/>
            <person name="Li W."/>
            <person name="Zhao G."/>
            <person name="Zhu H."/>
            <person name="Hu X."/>
            <person name="Ji K."/>
            <person name="Xiang X."/>
            <person name="Song Q."/>
            <person name="Yuan D."/>
            <person name="Jin S."/>
            <person name="Zhang L."/>
        </authorList>
    </citation>
    <scope>NUCLEOTIDE SEQUENCE [LARGE SCALE GENOMIC DNA]</scope>
    <source>
        <strain evidence="1">SQ_2022a</strain>
    </source>
</reference>
<gene>
    <name evidence="1" type="ORF">LOK49_LG12G00404</name>
</gene>
<evidence type="ECO:0000313" key="2">
    <source>
        <dbReference type="Proteomes" id="UP001060215"/>
    </source>
</evidence>
<sequence>MKLLYYNDVTALYHALPMSYVTVAKLQSKLDGEINQTTVGEQTMTLMFVHVSPEPDAIGETLCALKFAEHLATVELGAAQVNKDGVDVKELKEQVLTFSLFSYLPLHYTCR</sequence>
<evidence type="ECO:0000313" key="1">
    <source>
        <dbReference type="EMBL" id="KAI7991507.1"/>
    </source>
</evidence>
<dbReference type="EMBL" id="CM045770">
    <property type="protein sequence ID" value="KAI7991507.1"/>
    <property type="molecule type" value="Genomic_DNA"/>
</dbReference>
<accession>A0ACC0FTX3</accession>